<dbReference type="EMBL" id="ML179158">
    <property type="protein sequence ID" value="THU97306.1"/>
    <property type="molecule type" value="Genomic_DNA"/>
</dbReference>
<evidence type="ECO:0000256" key="1">
    <source>
        <dbReference type="SAM" id="MobiDB-lite"/>
    </source>
</evidence>
<proteinExistence type="predicted"/>
<dbReference type="Proteomes" id="UP000297245">
    <property type="component" value="Unassembled WGS sequence"/>
</dbReference>
<keyword evidence="3" id="KW-1185">Reference proteome</keyword>
<sequence length="153" mass="17098">MFWTSSNTHLLVPNQLSHHSVLQSKPKDTRELRHQSVTQDKARRWAKLRTGHRTDEQLSKVTEGLVLFGTEIEMPLVLMGCSVLTGSTTTSNINERGRKTETDNEEGEGNEDDLIEIMNEKGATLKDTTYTRHSGSRAAKLSIVRGLDTAFSS</sequence>
<reference evidence="2 3" key="1">
    <citation type="journal article" date="2019" name="Nat. Ecol. Evol.">
        <title>Megaphylogeny resolves global patterns of mushroom evolution.</title>
        <authorList>
            <person name="Varga T."/>
            <person name="Krizsan K."/>
            <person name="Foldi C."/>
            <person name="Dima B."/>
            <person name="Sanchez-Garcia M."/>
            <person name="Sanchez-Ramirez S."/>
            <person name="Szollosi G.J."/>
            <person name="Szarkandi J.G."/>
            <person name="Papp V."/>
            <person name="Albert L."/>
            <person name="Andreopoulos W."/>
            <person name="Angelini C."/>
            <person name="Antonin V."/>
            <person name="Barry K.W."/>
            <person name="Bougher N.L."/>
            <person name="Buchanan P."/>
            <person name="Buyck B."/>
            <person name="Bense V."/>
            <person name="Catcheside P."/>
            <person name="Chovatia M."/>
            <person name="Cooper J."/>
            <person name="Damon W."/>
            <person name="Desjardin D."/>
            <person name="Finy P."/>
            <person name="Geml J."/>
            <person name="Haridas S."/>
            <person name="Hughes K."/>
            <person name="Justo A."/>
            <person name="Karasinski D."/>
            <person name="Kautmanova I."/>
            <person name="Kiss B."/>
            <person name="Kocsube S."/>
            <person name="Kotiranta H."/>
            <person name="LaButti K.M."/>
            <person name="Lechner B.E."/>
            <person name="Liimatainen K."/>
            <person name="Lipzen A."/>
            <person name="Lukacs Z."/>
            <person name="Mihaltcheva S."/>
            <person name="Morgado L.N."/>
            <person name="Niskanen T."/>
            <person name="Noordeloos M.E."/>
            <person name="Ohm R.A."/>
            <person name="Ortiz-Santana B."/>
            <person name="Ovrebo C."/>
            <person name="Racz N."/>
            <person name="Riley R."/>
            <person name="Savchenko A."/>
            <person name="Shiryaev A."/>
            <person name="Soop K."/>
            <person name="Spirin V."/>
            <person name="Szebenyi C."/>
            <person name="Tomsovsky M."/>
            <person name="Tulloss R.E."/>
            <person name="Uehling J."/>
            <person name="Grigoriev I.V."/>
            <person name="Vagvolgyi C."/>
            <person name="Papp T."/>
            <person name="Martin F.M."/>
            <person name="Miettinen O."/>
            <person name="Hibbett D.S."/>
            <person name="Nagy L.G."/>
        </authorList>
    </citation>
    <scope>NUCLEOTIDE SEQUENCE [LARGE SCALE GENOMIC DNA]</scope>
    <source>
        <strain evidence="2 3">CBS 962.96</strain>
    </source>
</reference>
<organism evidence="2 3">
    <name type="scientific">Dendrothele bispora (strain CBS 962.96)</name>
    <dbReference type="NCBI Taxonomy" id="1314807"/>
    <lineage>
        <taxon>Eukaryota</taxon>
        <taxon>Fungi</taxon>
        <taxon>Dikarya</taxon>
        <taxon>Basidiomycota</taxon>
        <taxon>Agaricomycotina</taxon>
        <taxon>Agaricomycetes</taxon>
        <taxon>Agaricomycetidae</taxon>
        <taxon>Agaricales</taxon>
        <taxon>Agaricales incertae sedis</taxon>
        <taxon>Dendrothele</taxon>
    </lineage>
</organism>
<accession>A0A4S8M515</accession>
<protein>
    <submittedName>
        <fullName evidence="2">Uncharacterized protein</fullName>
    </submittedName>
</protein>
<name>A0A4S8M515_DENBC</name>
<dbReference type="AlphaFoldDB" id="A0A4S8M515"/>
<feature type="region of interest" description="Disordered" evidence="1">
    <location>
        <begin position="17"/>
        <end position="39"/>
    </location>
</feature>
<feature type="compositionally biased region" description="Basic and acidic residues" evidence="1">
    <location>
        <begin position="25"/>
        <end position="34"/>
    </location>
</feature>
<evidence type="ECO:0000313" key="2">
    <source>
        <dbReference type="EMBL" id="THU97306.1"/>
    </source>
</evidence>
<gene>
    <name evidence="2" type="ORF">K435DRAFT_796608</name>
</gene>
<evidence type="ECO:0000313" key="3">
    <source>
        <dbReference type="Proteomes" id="UP000297245"/>
    </source>
</evidence>
<feature type="region of interest" description="Disordered" evidence="1">
    <location>
        <begin position="88"/>
        <end position="111"/>
    </location>
</feature>